<dbReference type="Proteomes" id="UP000597444">
    <property type="component" value="Unassembled WGS sequence"/>
</dbReference>
<dbReference type="SUPFAM" id="SSF53474">
    <property type="entry name" value="alpha/beta-Hydrolases"/>
    <property type="match status" value="1"/>
</dbReference>
<dbReference type="PRINTS" id="PR00111">
    <property type="entry name" value="ABHYDROLASE"/>
</dbReference>
<dbReference type="InterPro" id="IPR013595">
    <property type="entry name" value="Pept_S33_TAP-like_C"/>
</dbReference>
<dbReference type="Gene3D" id="3.40.50.1820">
    <property type="entry name" value="alpha/beta hydrolase"/>
    <property type="match status" value="1"/>
</dbReference>
<name>A0A8J3IQ63_9CHLR</name>
<dbReference type="AlphaFoldDB" id="A0A8J3IQ63"/>
<dbReference type="PANTHER" id="PTHR43798">
    <property type="entry name" value="MONOACYLGLYCEROL LIPASE"/>
    <property type="match status" value="1"/>
</dbReference>
<feature type="domain" description="Peptidase S33 tripeptidyl aminopeptidase-like C-terminal" evidence="2">
    <location>
        <begin position="192"/>
        <end position="249"/>
    </location>
</feature>
<dbReference type="EMBL" id="BNJK01000001">
    <property type="protein sequence ID" value="GHO94932.1"/>
    <property type="molecule type" value="Genomic_DNA"/>
</dbReference>
<accession>A0A8J3IQ63</accession>
<evidence type="ECO:0000259" key="2">
    <source>
        <dbReference type="Pfam" id="PF08386"/>
    </source>
</evidence>
<gene>
    <name evidence="3" type="ORF">KSF_049800</name>
</gene>
<dbReference type="InterPro" id="IPR050266">
    <property type="entry name" value="AB_hydrolase_sf"/>
</dbReference>
<organism evidence="3 4">
    <name type="scientific">Reticulibacter mediterranei</name>
    <dbReference type="NCBI Taxonomy" id="2778369"/>
    <lineage>
        <taxon>Bacteria</taxon>
        <taxon>Bacillati</taxon>
        <taxon>Chloroflexota</taxon>
        <taxon>Ktedonobacteria</taxon>
        <taxon>Ktedonobacterales</taxon>
        <taxon>Reticulibacteraceae</taxon>
        <taxon>Reticulibacter</taxon>
    </lineage>
</organism>
<comment type="caution">
    <text evidence="3">The sequence shown here is derived from an EMBL/GenBank/DDBJ whole genome shotgun (WGS) entry which is preliminary data.</text>
</comment>
<protein>
    <submittedName>
        <fullName evidence="3">Dihydrolipoamide acetyltransferase</fullName>
    </submittedName>
</protein>
<dbReference type="InterPro" id="IPR029058">
    <property type="entry name" value="AB_hydrolase_fold"/>
</dbReference>
<reference evidence="3" key="1">
    <citation type="submission" date="2020-10" db="EMBL/GenBank/DDBJ databases">
        <title>Taxonomic study of unclassified bacteria belonging to the class Ktedonobacteria.</title>
        <authorList>
            <person name="Yabe S."/>
            <person name="Wang C.M."/>
            <person name="Zheng Y."/>
            <person name="Sakai Y."/>
            <person name="Cavaletti L."/>
            <person name="Monciardini P."/>
            <person name="Donadio S."/>
        </authorList>
    </citation>
    <scope>NUCLEOTIDE SEQUENCE</scope>
    <source>
        <strain evidence="3">ID150040</strain>
    </source>
</reference>
<proteinExistence type="predicted"/>
<keyword evidence="4" id="KW-1185">Reference proteome</keyword>
<dbReference type="Pfam" id="PF08386">
    <property type="entry name" value="Abhydrolase_4"/>
    <property type="match status" value="1"/>
</dbReference>
<sequence>MKSKNTYQIELKSIEVEGRQIQYKIVGEGEPIILVHGLSASSLWWKRNIPALSPQYRLYLVDLPGFGSLGYARHRFVLKHAATWLLKWMEGVGLQQAHFIGHSMGGYICLWIAAHHPEKVSSLVLVSPAISPNAHSVVEYLVPLVTSVRYLTPAFFPILAYDALRAGPLAIIRAASELLTVDVREELHMLIAPILLVWGEHDTLVPLSIGYHMRDEMRHARFLLLKRAGHVSMFDQYQQFNAAVLEFLHSCR</sequence>
<evidence type="ECO:0000313" key="4">
    <source>
        <dbReference type="Proteomes" id="UP000597444"/>
    </source>
</evidence>
<evidence type="ECO:0000313" key="3">
    <source>
        <dbReference type="EMBL" id="GHO94932.1"/>
    </source>
</evidence>
<feature type="domain" description="AB hydrolase-1" evidence="1">
    <location>
        <begin position="31"/>
        <end position="135"/>
    </location>
</feature>
<evidence type="ECO:0000259" key="1">
    <source>
        <dbReference type="Pfam" id="PF00561"/>
    </source>
</evidence>
<dbReference type="InterPro" id="IPR000073">
    <property type="entry name" value="AB_hydrolase_1"/>
</dbReference>
<dbReference type="Pfam" id="PF00561">
    <property type="entry name" value="Abhydrolase_1"/>
    <property type="match status" value="1"/>
</dbReference>